<feature type="compositionally biased region" description="Basic and acidic residues" evidence="1">
    <location>
        <begin position="61"/>
        <end position="70"/>
    </location>
</feature>
<evidence type="ECO:0000313" key="3">
    <source>
        <dbReference type="EMBL" id="KAF2159881.1"/>
    </source>
</evidence>
<evidence type="ECO:0000256" key="2">
    <source>
        <dbReference type="SAM" id="Phobius"/>
    </source>
</evidence>
<dbReference type="Proteomes" id="UP000799537">
    <property type="component" value="Unassembled WGS sequence"/>
</dbReference>
<evidence type="ECO:0000313" key="4">
    <source>
        <dbReference type="Proteomes" id="UP000799537"/>
    </source>
</evidence>
<feature type="region of interest" description="Disordered" evidence="1">
    <location>
        <begin position="301"/>
        <end position="324"/>
    </location>
</feature>
<feature type="compositionally biased region" description="Low complexity" evidence="1">
    <location>
        <begin position="71"/>
        <end position="91"/>
    </location>
</feature>
<gene>
    <name evidence="3" type="ORF">M409DRAFT_60474</name>
</gene>
<dbReference type="EMBL" id="ML993632">
    <property type="protein sequence ID" value="KAF2159881.1"/>
    <property type="molecule type" value="Genomic_DNA"/>
</dbReference>
<dbReference type="AlphaFoldDB" id="A0A6A6BYL5"/>
<organism evidence="3 4">
    <name type="scientific">Zasmidium cellare ATCC 36951</name>
    <dbReference type="NCBI Taxonomy" id="1080233"/>
    <lineage>
        <taxon>Eukaryota</taxon>
        <taxon>Fungi</taxon>
        <taxon>Dikarya</taxon>
        <taxon>Ascomycota</taxon>
        <taxon>Pezizomycotina</taxon>
        <taxon>Dothideomycetes</taxon>
        <taxon>Dothideomycetidae</taxon>
        <taxon>Mycosphaerellales</taxon>
        <taxon>Mycosphaerellaceae</taxon>
        <taxon>Zasmidium</taxon>
    </lineage>
</organism>
<keyword evidence="2" id="KW-1133">Transmembrane helix</keyword>
<evidence type="ECO:0000256" key="1">
    <source>
        <dbReference type="SAM" id="MobiDB-lite"/>
    </source>
</evidence>
<dbReference type="RefSeq" id="XP_033660770.1">
    <property type="nucleotide sequence ID" value="XM_033814495.1"/>
</dbReference>
<proteinExistence type="predicted"/>
<accession>A0A6A6BYL5</accession>
<name>A0A6A6BYL5_ZASCE</name>
<feature type="region of interest" description="Disordered" evidence="1">
    <location>
        <begin position="57"/>
        <end position="92"/>
    </location>
</feature>
<keyword evidence="4" id="KW-1185">Reference proteome</keyword>
<feature type="transmembrane region" description="Helical" evidence="2">
    <location>
        <begin position="176"/>
        <end position="197"/>
    </location>
</feature>
<dbReference type="GeneID" id="54567767"/>
<keyword evidence="2" id="KW-0812">Transmembrane</keyword>
<protein>
    <submittedName>
        <fullName evidence="3">Uncharacterized protein</fullName>
    </submittedName>
</protein>
<keyword evidence="2" id="KW-0472">Membrane</keyword>
<reference evidence="3" key="1">
    <citation type="journal article" date="2020" name="Stud. Mycol.">
        <title>101 Dothideomycetes genomes: a test case for predicting lifestyles and emergence of pathogens.</title>
        <authorList>
            <person name="Haridas S."/>
            <person name="Albert R."/>
            <person name="Binder M."/>
            <person name="Bloem J."/>
            <person name="Labutti K."/>
            <person name="Salamov A."/>
            <person name="Andreopoulos B."/>
            <person name="Baker S."/>
            <person name="Barry K."/>
            <person name="Bills G."/>
            <person name="Bluhm B."/>
            <person name="Cannon C."/>
            <person name="Castanera R."/>
            <person name="Culley D."/>
            <person name="Daum C."/>
            <person name="Ezra D."/>
            <person name="Gonzalez J."/>
            <person name="Henrissat B."/>
            <person name="Kuo A."/>
            <person name="Liang C."/>
            <person name="Lipzen A."/>
            <person name="Lutzoni F."/>
            <person name="Magnuson J."/>
            <person name="Mondo S."/>
            <person name="Nolan M."/>
            <person name="Ohm R."/>
            <person name="Pangilinan J."/>
            <person name="Park H.-J."/>
            <person name="Ramirez L."/>
            <person name="Alfaro M."/>
            <person name="Sun H."/>
            <person name="Tritt A."/>
            <person name="Yoshinaga Y."/>
            <person name="Zwiers L.-H."/>
            <person name="Turgeon B."/>
            <person name="Goodwin S."/>
            <person name="Spatafora J."/>
            <person name="Crous P."/>
            <person name="Grigoriev I."/>
        </authorList>
    </citation>
    <scope>NUCLEOTIDE SEQUENCE</scope>
    <source>
        <strain evidence="3">ATCC 36951</strain>
    </source>
</reference>
<sequence length="324" mass="35255">MDSKSNRSLAHLFPAHDTTHPHLLEHRRDEIAVKESILAPHVKEWIDRLLASSPFFNRLPTTEHTDDQKKPPSTTTTTTTPTTTTTTITMDPTHDPALLPPPAAYHQPPTTSTGPFHTSLTNNPFYGPAPPPYTPLAMELPTYHQRHKTPLLQRASATPTTTSVPSPVPRSKRRKMLCVGVAVLCAVAIVIAFLVGWEEFKKGGGGNGGDGAVRGDDYHRGDWDGGYGGTPVGFFWKGKRDGGVEAAEEVPIMTMRDVEVEMEMEGNEVVAVAGDDCAFMREMPVTTEVPIVGRAACGDECEDEEEKKPKGLPPWGGPGDYLGR</sequence>